<evidence type="ECO:0000313" key="11">
    <source>
        <dbReference type="EMBL" id="KAA5612423.1"/>
    </source>
</evidence>
<evidence type="ECO:0000256" key="3">
    <source>
        <dbReference type="ARBA" id="ARBA00004964"/>
    </source>
</evidence>
<dbReference type="Proteomes" id="UP000325255">
    <property type="component" value="Unassembled WGS sequence"/>
</dbReference>
<evidence type="ECO:0000313" key="12">
    <source>
        <dbReference type="Proteomes" id="UP000325255"/>
    </source>
</evidence>
<dbReference type="Pfam" id="PF08323">
    <property type="entry name" value="Glyco_transf_5"/>
    <property type="match status" value="1"/>
</dbReference>
<dbReference type="PANTHER" id="PTHR45825">
    <property type="entry name" value="GRANULE-BOUND STARCH SYNTHASE 1, CHLOROPLASTIC/AMYLOPLASTIC"/>
    <property type="match status" value="1"/>
</dbReference>
<dbReference type="EMBL" id="VWPK01000012">
    <property type="protein sequence ID" value="KAA5612423.1"/>
    <property type="molecule type" value="Genomic_DNA"/>
</dbReference>
<evidence type="ECO:0000259" key="9">
    <source>
        <dbReference type="Pfam" id="PF00534"/>
    </source>
</evidence>
<name>A0A5M6IVR8_9PROT</name>
<sequence length="487" mass="51408">MSALSVLSVASEAFPLVKTGGLADVVGALPAALAAEDVQVCTMLPGYPAVMDALTEANEVFAYADMYGAPARVLRGRAAGLDLIVLDASHLYLRVGNPYLGPDRRDWSDNSVRFAALSGVAAEVAAGRAGLPAADVVHAHDWQTGLVPAYLRYRGGPPAVMTVHNLAFQGQFGPGLFPTLGLPPQAWSVEGVEYYGDVGYLKAGLSLADAVTTVSPTYAAEIRTSAGGMGLDGLLRARGNRLVGIRNGIDVTVWDPATDPLLPAVFEVGQLSGRSLCKAALQARLGLARDPDALVYGVVSRLTWQKGMDLLLQSLPALLEGGGQLAVLGSGERWMEEGFAHASRVHPGRVGCMFGYDESLAHQIQAGSDALLVPSRFEPCGLTQLCALRYGALPVVARVGGLADTVVDANEMALQAGAGSGVMFAPGQQEMLEAALHRTAELWRDRALWRQLQRNAMRTDVSWERPAARYAALFRDVAGHGTLSRAA</sequence>
<dbReference type="PANTHER" id="PTHR45825:SF11">
    <property type="entry name" value="ALPHA AMYLASE DOMAIN-CONTAINING PROTEIN"/>
    <property type="match status" value="1"/>
</dbReference>
<comment type="function">
    <text evidence="2 8">Synthesizes alpha-1,4-glucan chains using ADP-glucose.</text>
</comment>
<evidence type="ECO:0000256" key="5">
    <source>
        <dbReference type="ARBA" id="ARBA00022676"/>
    </source>
</evidence>
<evidence type="ECO:0000256" key="8">
    <source>
        <dbReference type="HAMAP-Rule" id="MF_00484"/>
    </source>
</evidence>
<feature type="domain" description="Glycosyl transferase family 1" evidence="9">
    <location>
        <begin position="290"/>
        <end position="447"/>
    </location>
</feature>
<dbReference type="Gene3D" id="3.40.50.2000">
    <property type="entry name" value="Glycogen Phosphorylase B"/>
    <property type="match status" value="2"/>
</dbReference>
<comment type="similarity">
    <text evidence="4 8">Belongs to the glycosyltransferase 1 family. Bacterial/plant glycogen synthase subfamily.</text>
</comment>
<dbReference type="InterPro" id="IPR001296">
    <property type="entry name" value="Glyco_trans_1"/>
</dbReference>
<dbReference type="GO" id="GO:0005978">
    <property type="term" value="P:glycogen biosynthetic process"/>
    <property type="evidence" value="ECO:0007669"/>
    <property type="project" value="UniProtKB-UniRule"/>
</dbReference>
<evidence type="ECO:0000256" key="4">
    <source>
        <dbReference type="ARBA" id="ARBA00010281"/>
    </source>
</evidence>
<dbReference type="NCBIfam" id="NF001899">
    <property type="entry name" value="PRK00654.1-2"/>
    <property type="match status" value="1"/>
</dbReference>
<dbReference type="GO" id="GO:0005829">
    <property type="term" value="C:cytosol"/>
    <property type="evidence" value="ECO:0007669"/>
    <property type="project" value="TreeGrafter"/>
</dbReference>
<evidence type="ECO:0000256" key="6">
    <source>
        <dbReference type="ARBA" id="ARBA00022679"/>
    </source>
</evidence>
<accession>A0A5M6IVR8</accession>
<gene>
    <name evidence="8 11" type="primary">glgA</name>
    <name evidence="11" type="ORF">F1189_09610</name>
</gene>
<reference evidence="11 12" key="1">
    <citation type="submission" date="2019-09" db="EMBL/GenBank/DDBJ databases">
        <title>Genome sequence of Rhodovastum atsumiense, a diverse member of the Acetobacteraceae family of non-sulfur purple photosynthetic bacteria.</title>
        <authorList>
            <person name="Meyer T."/>
            <person name="Kyndt J."/>
        </authorList>
    </citation>
    <scope>NUCLEOTIDE SEQUENCE [LARGE SCALE GENOMIC DNA]</scope>
    <source>
        <strain evidence="11 12">DSM 21279</strain>
    </source>
</reference>
<comment type="pathway">
    <text evidence="3 8">Glycan biosynthesis; glycogen biosynthesis.</text>
</comment>
<evidence type="ECO:0000256" key="1">
    <source>
        <dbReference type="ARBA" id="ARBA00001478"/>
    </source>
</evidence>
<feature type="domain" description="Starch synthase catalytic" evidence="10">
    <location>
        <begin position="6"/>
        <end position="236"/>
    </location>
</feature>
<organism evidence="11 12">
    <name type="scientific">Rhodovastum atsumiense</name>
    <dbReference type="NCBI Taxonomy" id="504468"/>
    <lineage>
        <taxon>Bacteria</taxon>
        <taxon>Pseudomonadati</taxon>
        <taxon>Pseudomonadota</taxon>
        <taxon>Alphaproteobacteria</taxon>
        <taxon>Acetobacterales</taxon>
        <taxon>Acetobacteraceae</taxon>
        <taxon>Rhodovastum</taxon>
    </lineage>
</organism>
<keyword evidence="5 8" id="KW-0328">Glycosyltransferase</keyword>
<proteinExistence type="inferred from homology"/>
<dbReference type="InterPro" id="IPR011835">
    <property type="entry name" value="GS/SS"/>
</dbReference>
<dbReference type="SUPFAM" id="SSF53756">
    <property type="entry name" value="UDP-Glycosyltransferase/glycogen phosphorylase"/>
    <property type="match status" value="1"/>
</dbReference>
<dbReference type="OrthoDB" id="9808590at2"/>
<evidence type="ECO:0000259" key="10">
    <source>
        <dbReference type="Pfam" id="PF08323"/>
    </source>
</evidence>
<dbReference type="GO" id="GO:0009011">
    <property type="term" value="F:alpha-1,4-glucan glucosyltransferase (ADP-glucose donor) activity"/>
    <property type="evidence" value="ECO:0007669"/>
    <property type="project" value="UniProtKB-UniRule"/>
</dbReference>
<dbReference type="RefSeq" id="WP_150040522.1">
    <property type="nucleotide sequence ID" value="NZ_OW485601.1"/>
</dbReference>
<feature type="binding site" evidence="8">
    <location>
        <position position="18"/>
    </location>
    <ligand>
        <name>ADP-alpha-D-glucose</name>
        <dbReference type="ChEBI" id="CHEBI:57498"/>
    </ligand>
</feature>
<dbReference type="EC" id="2.4.1.21" evidence="8"/>
<dbReference type="InterPro" id="IPR013534">
    <property type="entry name" value="Starch_synth_cat_dom"/>
</dbReference>
<dbReference type="Pfam" id="PF00534">
    <property type="entry name" value="Glycos_transf_1"/>
    <property type="match status" value="1"/>
</dbReference>
<keyword evidence="6 8" id="KW-0808">Transferase</keyword>
<dbReference type="UniPathway" id="UPA00164"/>
<dbReference type="AlphaFoldDB" id="A0A5M6IVR8"/>
<comment type="catalytic activity">
    <reaction evidence="1 8">
        <text>[(1-&gt;4)-alpha-D-glucosyl](n) + ADP-alpha-D-glucose = [(1-&gt;4)-alpha-D-glucosyl](n+1) + ADP + H(+)</text>
        <dbReference type="Rhea" id="RHEA:18189"/>
        <dbReference type="Rhea" id="RHEA-COMP:9584"/>
        <dbReference type="Rhea" id="RHEA-COMP:9587"/>
        <dbReference type="ChEBI" id="CHEBI:15378"/>
        <dbReference type="ChEBI" id="CHEBI:15444"/>
        <dbReference type="ChEBI" id="CHEBI:57498"/>
        <dbReference type="ChEBI" id="CHEBI:456216"/>
        <dbReference type="EC" id="2.4.1.21"/>
    </reaction>
</comment>
<evidence type="ECO:0000256" key="2">
    <source>
        <dbReference type="ARBA" id="ARBA00002764"/>
    </source>
</evidence>
<keyword evidence="7 8" id="KW-0320">Glycogen biosynthesis</keyword>
<dbReference type="HAMAP" id="MF_00484">
    <property type="entry name" value="Glycogen_synth"/>
    <property type="match status" value="1"/>
</dbReference>
<dbReference type="CDD" id="cd03791">
    <property type="entry name" value="GT5_Glycogen_synthase_DULL1-like"/>
    <property type="match status" value="1"/>
</dbReference>
<comment type="caution">
    <text evidence="11">The sequence shown here is derived from an EMBL/GenBank/DDBJ whole genome shotgun (WGS) entry which is preliminary data.</text>
</comment>
<protein>
    <recommendedName>
        <fullName evidence="8">Glycogen synthase</fullName>
        <ecNumber evidence="8">2.4.1.21</ecNumber>
    </recommendedName>
    <alternativeName>
        <fullName evidence="8">Starch [bacterial glycogen] synthase</fullName>
    </alternativeName>
</protein>
<dbReference type="NCBIfam" id="TIGR02095">
    <property type="entry name" value="glgA"/>
    <property type="match status" value="1"/>
</dbReference>
<keyword evidence="12" id="KW-1185">Reference proteome</keyword>
<evidence type="ECO:0000256" key="7">
    <source>
        <dbReference type="ARBA" id="ARBA00023056"/>
    </source>
</evidence>
<dbReference type="GO" id="GO:0004373">
    <property type="term" value="F:alpha-1,4-glucan glucosyltransferase (UDP-glucose donor) activity"/>
    <property type="evidence" value="ECO:0007669"/>
    <property type="project" value="InterPro"/>
</dbReference>